<dbReference type="RefSeq" id="WP_220578291.1">
    <property type="nucleotide sequence ID" value="NZ_RKLT01000001.1"/>
</dbReference>
<dbReference type="PANTHER" id="PTHR43447">
    <property type="entry name" value="ALPHA-AMYLASE"/>
    <property type="match status" value="1"/>
</dbReference>
<dbReference type="Pfam" id="PF00128">
    <property type="entry name" value="Alpha-amylase"/>
    <property type="match status" value="1"/>
</dbReference>
<comment type="similarity">
    <text evidence="2">Belongs to the glycosyl hydrolase 13 family.</text>
</comment>
<keyword evidence="4" id="KW-0378">Hydrolase</keyword>
<dbReference type="PRINTS" id="PR00110">
    <property type="entry name" value="ALPHAAMYLASE"/>
</dbReference>
<proteinExistence type="inferred from homology"/>
<dbReference type="Gene3D" id="3.20.20.80">
    <property type="entry name" value="Glycosidases"/>
    <property type="match status" value="1"/>
</dbReference>
<keyword evidence="5" id="KW-0119">Carbohydrate metabolism</keyword>
<comment type="cofactor">
    <cofactor evidence="1">
        <name>Ca(2+)</name>
        <dbReference type="ChEBI" id="CHEBI:29108"/>
    </cofactor>
</comment>
<dbReference type="InterPro" id="IPR006046">
    <property type="entry name" value="Alpha_amylase"/>
</dbReference>
<dbReference type="Pfam" id="PF09154">
    <property type="entry name" value="Alpha-amy_C_pro"/>
    <property type="match status" value="1"/>
</dbReference>
<evidence type="ECO:0000256" key="6">
    <source>
        <dbReference type="ARBA" id="ARBA00023295"/>
    </source>
</evidence>
<dbReference type="NCBIfam" id="TIGR01409">
    <property type="entry name" value="TAT_signal_seq"/>
    <property type="match status" value="1"/>
</dbReference>
<dbReference type="AlphaFoldDB" id="A0AAW4P6V1"/>
<dbReference type="GO" id="GO:0004556">
    <property type="term" value="F:alpha-amylase activity"/>
    <property type="evidence" value="ECO:0007669"/>
    <property type="project" value="InterPro"/>
</dbReference>
<dbReference type="InterPro" id="IPR019546">
    <property type="entry name" value="TAT_signal_bac_arc"/>
</dbReference>
<dbReference type="InterPro" id="IPR006311">
    <property type="entry name" value="TAT_signal"/>
</dbReference>
<keyword evidence="9" id="KW-1185">Reference proteome</keyword>
<keyword evidence="6" id="KW-0326">Glycosidase</keyword>
<evidence type="ECO:0000256" key="5">
    <source>
        <dbReference type="ARBA" id="ARBA00023277"/>
    </source>
</evidence>
<dbReference type="SUPFAM" id="SSF51445">
    <property type="entry name" value="(Trans)glycosidases"/>
    <property type="match status" value="1"/>
</dbReference>
<dbReference type="InterPro" id="IPR017853">
    <property type="entry name" value="GH"/>
</dbReference>
<gene>
    <name evidence="8" type="ORF">EGH23_01645</name>
</gene>
<comment type="caution">
    <text evidence="8">The sequence shown here is derived from an EMBL/GenBank/DDBJ whole genome shotgun (WGS) entry which is preliminary data.</text>
</comment>
<dbReference type="PROSITE" id="PS51318">
    <property type="entry name" value="TAT"/>
    <property type="match status" value="1"/>
</dbReference>
<dbReference type="InterPro" id="IPR006047">
    <property type="entry name" value="GH13_cat_dom"/>
</dbReference>
<evidence type="ECO:0000313" key="9">
    <source>
        <dbReference type="Proteomes" id="UP001430455"/>
    </source>
</evidence>
<dbReference type="PIRSF" id="PIRSF001021">
    <property type="entry name" value="Alph-amls_thrmst"/>
    <property type="match status" value="1"/>
</dbReference>
<dbReference type="EMBL" id="RKLT01000001">
    <property type="protein sequence ID" value="MBX0293581.1"/>
    <property type="molecule type" value="Genomic_DNA"/>
</dbReference>
<name>A0AAW4P6V1_9EURY</name>
<reference evidence="8 9" key="1">
    <citation type="submission" date="2021-06" db="EMBL/GenBank/DDBJ databases">
        <title>Halomicroarcula sp. a new haloarchaeum isolated from saline soil.</title>
        <authorList>
            <person name="Duran-Viseras A."/>
            <person name="Sanchez-Porro C."/>
            <person name="Ventosa A."/>
        </authorList>
    </citation>
    <scope>NUCLEOTIDE SEQUENCE [LARGE SCALE GENOMIC DNA]</scope>
    <source>
        <strain evidence="8 9">F27</strain>
    </source>
</reference>
<keyword evidence="3" id="KW-0479">Metal-binding</keyword>
<evidence type="ECO:0000256" key="3">
    <source>
        <dbReference type="ARBA" id="ARBA00022723"/>
    </source>
</evidence>
<protein>
    <submittedName>
        <fullName evidence="8">DUF1939 domain-containing protein</fullName>
    </submittedName>
</protein>
<organism evidence="8 9">
    <name type="scientific">Haloarcula nitratireducens</name>
    <dbReference type="NCBI Taxonomy" id="2487749"/>
    <lineage>
        <taxon>Archaea</taxon>
        <taxon>Methanobacteriati</taxon>
        <taxon>Methanobacteriota</taxon>
        <taxon>Stenosarchaea group</taxon>
        <taxon>Halobacteria</taxon>
        <taxon>Halobacteriales</taxon>
        <taxon>Haloarculaceae</taxon>
        <taxon>Haloarcula</taxon>
    </lineage>
</organism>
<dbReference type="Proteomes" id="UP001430455">
    <property type="component" value="Unassembled WGS sequence"/>
</dbReference>
<evidence type="ECO:0000256" key="2">
    <source>
        <dbReference type="ARBA" id="ARBA00008061"/>
    </source>
</evidence>
<evidence type="ECO:0000256" key="1">
    <source>
        <dbReference type="ARBA" id="ARBA00001913"/>
    </source>
</evidence>
<dbReference type="InterPro" id="IPR013780">
    <property type="entry name" value="Glyco_hydro_b"/>
</dbReference>
<sequence>MTRHFAGRNEDFSRRDVLKGMGALGAAATGASLMTGEAEAVGSSAVYQYYHTDWTQVESDLSTLAAQGYDAIQVPPAQYSRLDRSHQQGVTDPPLGYQPVDLKNFNSVFGTEAEYQSMVDEAHNQGLDVIADAVVNHMAANDDFRGAPGITFDDLPYFSERDFHPEDSIDYSDPESVENDWLVGLKDLKQESSYVRGQLYDYVEKYANIGVDGIRWDAVKHVPEWFFEDYANEWADDLGLWTVGESLDGSVDYCMQYANTGMSVTDYPLYYKMKDAFKPYGDLRALDGAGVVDQSPYQALTFVSNHDSGPPKLEKLAYAYILTYEGYPRVYSNRIGVSDGDIRNLLWIRNNLAGGAAYTRHSSSPLYVFERYNNLLVGLNRTGSWRSANVYTSWSSTTLNDYTGHAGDVSTGSGGYTTVSVPPESWVCYAPY</sequence>
<dbReference type="GO" id="GO:0005975">
    <property type="term" value="P:carbohydrate metabolic process"/>
    <property type="evidence" value="ECO:0007669"/>
    <property type="project" value="InterPro"/>
</dbReference>
<evidence type="ECO:0000259" key="7">
    <source>
        <dbReference type="SMART" id="SM00642"/>
    </source>
</evidence>
<dbReference type="Gene3D" id="2.60.40.1180">
    <property type="entry name" value="Golgi alpha-mannosidase II"/>
    <property type="match status" value="1"/>
</dbReference>
<evidence type="ECO:0000256" key="4">
    <source>
        <dbReference type="ARBA" id="ARBA00022801"/>
    </source>
</evidence>
<dbReference type="InterPro" id="IPR015237">
    <property type="entry name" value="Alpha-amylase_C_pro"/>
</dbReference>
<dbReference type="SMART" id="SM00642">
    <property type="entry name" value="Aamy"/>
    <property type="match status" value="1"/>
</dbReference>
<dbReference type="GO" id="GO:0005509">
    <property type="term" value="F:calcium ion binding"/>
    <property type="evidence" value="ECO:0007669"/>
    <property type="project" value="InterPro"/>
</dbReference>
<dbReference type="Pfam" id="PF10518">
    <property type="entry name" value="TAT_signal"/>
    <property type="match status" value="1"/>
</dbReference>
<feature type="domain" description="Glycosyl hydrolase family 13 catalytic" evidence="7">
    <location>
        <begin position="44"/>
        <end position="360"/>
    </location>
</feature>
<accession>A0AAW4P6V1</accession>
<evidence type="ECO:0000313" key="8">
    <source>
        <dbReference type="EMBL" id="MBX0293581.1"/>
    </source>
</evidence>
<dbReference type="InterPro" id="IPR013776">
    <property type="entry name" value="A-amylase_thermo"/>
</dbReference>